<feature type="compositionally biased region" description="Low complexity" evidence="19">
    <location>
        <begin position="1595"/>
        <end position="1606"/>
    </location>
</feature>
<feature type="compositionally biased region" description="Polar residues" evidence="19">
    <location>
        <begin position="1550"/>
        <end position="1561"/>
    </location>
</feature>
<feature type="compositionally biased region" description="Basic residues" evidence="19">
    <location>
        <begin position="1131"/>
        <end position="1141"/>
    </location>
</feature>
<name>A0A2A9NW16_9AGAR</name>
<feature type="domain" description="BRCT" evidence="22">
    <location>
        <begin position="675"/>
        <end position="771"/>
    </location>
</feature>
<feature type="region of interest" description="Disordered" evidence="19">
    <location>
        <begin position="1550"/>
        <end position="1584"/>
    </location>
</feature>
<dbReference type="CDD" id="cd18435">
    <property type="entry name" value="BRCT_BRC1_like_rpt1"/>
    <property type="match status" value="1"/>
</dbReference>
<dbReference type="PANTHER" id="PTHR45997:SF1">
    <property type="entry name" value="DNA LIGASE 4"/>
    <property type="match status" value="1"/>
</dbReference>
<dbReference type="SUPFAM" id="SSF52113">
    <property type="entry name" value="BRCT domain"/>
    <property type="match status" value="2"/>
</dbReference>
<dbReference type="GO" id="GO:0003910">
    <property type="term" value="F:DNA ligase (ATP) activity"/>
    <property type="evidence" value="ECO:0007669"/>
    <property type="project" value="UniProtKB-EC"/>
</dbReference>
<dbReference type="STRING" id="703135.A0A2A9NW16"/>
<dbReference type="InterPro" id="IPR000977">
    <property type="entry name" value="DNA_ligase_ATP-dep"/>
</dbReference>
<dbReference type="GO" id="GO:0032807">
    <property type="term" value="C:DNA ligase IV complex"/>
    <property type="evidence" value="ECO:0007669"/>
    <property type="project" value="TreeGrafter"/>
</dbReference>
<proteinExistence type="inferred from homology"/>
<dbReference type="GO" id="GO:0006303">
    <property type="term" value="P:double-strand break repair via nonhomologous end joining"/>
    <property type="evidence" value="ECO:0007669"/>
    <property type="project" value="TreeGrafter"/>
</dbReference>
<feature type="compositionally biased region" description="Low complexity" evidence="19">
    <location>
        <begin position="1295"/>
        <end position="1304"/>
    </location>
</feature>
<dbReference type="PROSITE" id="PS50172">
    <property type="entry name" value="BRCT"/>
    <property type="match status" value="2"/>
</dbReference>
<evidence type="ECO:0000256" key="10">
    <source>
        <dbReference type="ARBA" id="ARBA00022842"/>
    </source>
</evidence>
<evidence type="ECO:0000256" key="18">
    <source>
        <dbReference type="RuleBase" id="RU004196"/>
    </source>
</evidence>
<keyword evidence="6" id="KW-0677">Repeat</keyword>
<dbReference type="InterPro" id="IPR001357">
    <property type="entry name" value="BRCT_dom"/>
</dbReference>
<feature type="region of interest" description="Disordered" evidence="19">
    <location>
        <begin position="1197"/>
        <end position="1304"/>
    </location>
</feature>
<dbReference type="PROSITE" id="PS50039">
    <property type="entry name" value="FORK_HEAD_3"/>
    <property type="match status" value="1"/>
</dbReference>
<dbReference type="EC" id="6.5.1.1" evidence="17"/>
<gene>
    <name evidence="23" type="ORF">AMATHDRAFT_74590</name>
</gene>
<dbReference type="PRINTS" id="PR00053">
    <property type="entry name" value="FORKHEAD"/>
</dbReference>
<evidence type="ECO:0000313" key="24">
    <source>
        <dbReference type="Proteomes" id="UP000242287"/>
    </source>
</evidence>
<dbReference type="InterPro" id="IPR036388">
    <property type="entry name" value="WH-like_DNA-bd_sf"/>
</dbReference>
<keyword evidence="11 16" id="KW-0238">DNA-binding</keyword>
<dbReference type="CDD" id="cd07903">
    <property type="entry name" value="Adenylation_DNA_ligase_IV"/>
    <property type="match status" value="1"/>
</dbReference>
<keyword evidence="8 17" id="KW-0227">DNA damage</keyword>
<sequence>MQPTPAPSTPPRSPRLGKVSDPVDTETYPVPPQNTGTAPFSILAGLFEKLQVERKHDRRRKMLDSWFTHWRREKGYDLYPVLRLVLPQKDRERAVYGLKEKNLAKTYIKLIPLGIKDPDAIRLLNWKKPTERTVSSGDFPTVLYDVVNKRSSVIEGSLSIEELNEILNELAKNMGQQDVQSKILQRVYNRSTPNEQKWIVRIILKDMNISVKETTVFSVLHPDAQDLYNTCSDLKKVAWELWDPSHRLNAENRSVQLFHSFAPMLCKRPNKRIEETVKEMGGGDFYMEEKLDGERMQLHKRGNEYFYCSRKGKDYTYLYGKHVGIGSLTPYIDPAFDSRIDSIILDGEMLVWDPVSERNLPFGTLKTAALDKSNNHHNPRPCFKVFDLLYMNGQPILHRSLAFRKRNLRQCLKEVKGRVEFAAEFKGKTAKDVRSKMDEVMVLRGEGLVIKHPASKYVLNGRNMDWIKVKPEYMDNMGETMDLLVVSGNYGSGKRSGGVSTLICAVLDDRHREDDDDMSLYSTFVRVGTGFSYADYVWIRSKSWKTWDKKSPPAFLRTSQRGYDDKGDLYLEPEDGMPEFVPCIHTNSLMISDQYHLGFTMRFPRAIAIRDDLSSDDCMTATAVLESLRTEKKRKMEGDVGEIEMIRVTKKRKTQAKRITVLPQYQGPRLKDVTKESSIFEGLTFVVVSDPKSRTADEERNELLKLICANGGDCAQMVFNQPNLLVIYGGTTTPYDLKLIMSKGKYDIIKPSWITDSVLRGHTAPFHQKYFFHATEKRKQSTEYGAQTLGAASEQKVMTPTTEDVFEIPVIQQELYTDTETQINSALTEWLKYDKKDIEGDNDSTTEADEDSDNADVNDEDPGDEWVSITPILGEKDDVELSSPVKMKMGESPDAMEYDTNLIFKHLCFYLDTPGNARNSGMLVKFKNEEDVESNFSSIFELITENGGRIVPIDEPKLTHVVLDKRDISRRIELMQRTCRPKRRHLVISEYVRACLDEGTLLDEDVCTVGCIEMHVATISLDMANLQVSPISQMLYTLGMTREDLSKRSHEMRQFLTSQESPTSRVAKHSATCNTRCDSVESTGSISRSISRPRSSSLRELSPPTTPVKTEPHESSAVLRHGLRMDYVMERKRRYNKKEKRTRREKERELTMGSSAPHPPSPSPSSASHTSLNLDSFMHSRDDRRISNLISMDEKSAAVPVTPQKGSYYRDHTHLSSSVQPRKETKVHPKAETPTPTRSRHEAMLQDQSNPRSRPYSRYPSVSDKSTEASTSQIPVTPQKQRGGTFSRKDHVLGSSSPALPLSPISSPSRAIVNLVSSPGPMGPLPREEEYDKLPYKLPPGPYSPTKPDLSYAALVGQAILSSPEHRLTLQEIYDWITIVYPHYKRGETTWMNSIRHVLSTTACFRKVPRDRSVGRTLWAIWDEDLDCFEGGGFRKHLCKDIVKVSQSNSKGKGKARKRSHGDEDVTPDRKSKRVRKNAPAPDKSRTPTLMQTSYRASLPLSHPLFPPSRPTPHHQPYYESCMIQPQPLPAEIIFPPLPPTAYTRISGAPLSTQASTQIPSRESPYGNDLPSDPPPPPSDASSVLLVPELTPNCSSSSPPSLPSTSEVDLDDYIDMNQTVYKGQEPESAGRLPLSSSDVASEPDTSNNGDCEDVDGYSYSSTTLGPVQYWGETPKKTGIKNDLNSGVKLMKHGHKKNSEVSVRLVFGFLQIVSALRIVLQIHEAFPPVPTSPTLELRALRATRPPSREGDFSGTPPSSTSYPATPPARNATLQLSSVRTPISHKGLHMSPSTSLAHYKTNLDPPPVHPYYSECVEGPSRIEAEETDPMRTPQKRTAMLAPPVTPKRPFSNQGDSPFRTPLSGLATSPFRTPGARNIFDPHDPGALLDEELSRNAMDQDDSPIGLYGRGRGSLLYDSPGALGSPGKWSKWW</sequence>
<comment type="subcellular location">
    <subcellularLocation>
        <location evidence="2 16">Nucleus</location>
    </subcellularLocation>
</comment>
<dbReference type="OrthoDB" id="151490at2759"/>
<reference evidence="23 24" key="1">
    <citation type="submission" date="2014-02" db="EMBL/GenBank/DDBJ databases">
        <title>Transposable element dynamics among asymbiotic and ectomycorrhizal Amanita fungi.</title>
        <authorList>
            <consortium name="DOE Joint Genome Institute"/>
            <person name="Hess J."/>
            <person name="Skrede I."/>
            <person name="Wolfe B."/>
            <person name="LaButti K."/>
            <person name="Ohm R.A."/>
            <person name="Grigoriev I.V."/>
            <person name="Pringle A."/>
        </authorList>
    </citation>
    <scope>NUCLEOTIDE SEQUENCE [LARGE SCALE GENOMIC DNA]</scope>
    <source>
        <strain evidence="23 24">SKay4041</strain>
    </source>
</reference>
<feature type="domain" description="BRCT" evidence="22">
    <location>
        <begin position="899"/>
        <end position="1009"/>
    </location>
</feature>
<feature type="compositionally biased region" description="Low complexity" evidence="19">
    <location>
        <begin position="1251"/>
        <end position="1261"/>
    </location>
</feature>
<keyword evidence="14 16" id="KW-0539">Nucleus</keyword>
<dbReference type="Gene3D" id="3.40.50.10190">
    <property type="entry name" value="BRCT domain"/>
    <property type="match status" value="2"/>
</dbReference>
<dbReference type="SUPFAM" id="SSF56091">
    <property type="entry name" value="DNA ligase/mRNA capping enzyme, catalytic domain"/>
    <property type="match status" value="1"/>
</dbReference>
<protein>
    <recommendedName>
        <fullName evidence="17">DNA ligase</fullName>
        <ecNumber evidence="17">6.5.1.1</ecNumber>
    </recommendedName>
</protein>
<keyword evidence="5" id="KW-0479">Metal-binding</keyword>
<feature type="region of interest" description="Disordered" evidence="19">
    <location>
        <begin position="838"/>
        <end position="873"/>
    </location>
</feature>
<dbReference type="InterPro" id="IPR044125">
    <property type="entry name" value="Adenylation_DNA_ligase_IV"/>
</dbReference>
<evidence type="ECO:0000256" key="11">
    <source>
        <dbReference type="ARBA" id="ARBA00023125"/>
    </source>
</evidence>
<dbReference type="PROSITE" id="PS50160">
    <property type="entry name" value="DNA_LIGASE_A3"/>
    <property type="match status" value="1"/>
</dbReference>
<feature type="region of interest" description="Disordered" evidence="19">
    <location>
        <begin position="1447"/>
        <end position="1491"/>
    </location>
</feature>
<dbReference type="SUPFAM" id="SSF50249">
    <property type="entry name" value="Nucleic acid-binding proteins"/>
    <property type="match status" value="1"/>
</dbReference>
<evidence type="ECO:0000259" key="20">
    <source>
        <dbReference type="PROSITE" id="PS50039"/>
    </source>
</evidence>
<feature type="domain" description="Fork-head" evidence="20">
    <location>
        <begin position="1347"/>
        <end position="1436"/>
    </location>
</feature>
<dbReference type="GO" id="GO:0005524">
    <property type="term" value="F:ATP binding"/>
    <property type="evidence" value="ECO:0007669"/>
    <property type="project" value="UniProtKB-KW"/>
</dbReference>
<evidence type="ECO:0000256" key="3">
    <source>
        <dbReference type="ARBA" id="ARBA00007572"/>
    </source>
</evidence>
<dbReference type="GO" id="GO:0071897">
    <property type="term" value="P:DNA biosynthetic process"/>
    <property type="evidence" value="ECO:0007669"/>
    <property type="project" value="InterPro"/>
</dbReference>
<feature type="region of interest" description="Disordered" evidence="19">
    <location>
        <begin position="1622"/>
        <end position="1658"/>
    </location>
</feature>
<dbReference type="GO" id="GO:0006297">
    <property type="term" value="P:nucleotide-excision repair, DNA gap filling"/>
    <property type="evidence" value="ECO:0007669"/>
    <property type="project" value="TreeGrafter"/>
</dbReference>
<evidence type="ECO:0000256" key="1">
    <source>
        <dbReference type="ARBA" id="ARBA00001946"/>
    </source>
</evidence>
<evidence type="ECO:0000256" key="8">
    <source>
        <dbReference type="ARBA" id="ARBA00022763"/>
    </source>
</evidence>
<dbReference type="InterPro" id="IPR012310">
    <property type="entry name" value="DNA_ligase_ATP-dep_cent"/>
</dbReference>
<evidence type="ECO:0000256" key="4">
    <source>
        <dbReference type="ARBA" id="ARBA00022598"/>
    </source>
</evidence>
<dbReference type="Pfam" id="PF04675">
    <property type="entry name" value="DNA_ligase_A_N"/>
    <property type="match status" value="1"/>
</dbReference>
<evidence type="ECO:0000256" key="14">
    <source>
        <dbReference type="ARBA" id="ARBA00023242"/>
    </source>
</evidence>
<evidence type="ECO:0000313" key="23">
    <source>
        <dbReference type="EMBL" id="PFH51893.1"/>
    </source>
</evidence>
<dbReference type="EMBL" id="KZ301983">
    <property type="protein sequence ID" value="PFH51893.1"/>
    <property type="molecule type" value="Genomic_DNA"/>
</dbReference>
<accession>A0A2A9NW16</accession>
<dbReference type="InterPro" id="IPR036420">
    <property type="entry name" value="BRCT_dom_sf"/>
</dbReference>
<keyword evidence="7 17" id="KW-0547">Nucleotide-binding</keyword>
<feature type="compositionally biased region" description="Pro residues" evidence="19">
    <location>
        <begin position="1"/>
        <end position="13"/>
    </location>
</feature>
<dbReference type="SUPFAM" id="SSF117018">
    <property type="entry name" value="ATP-dependent DNA ligase DNA-binding domain"/>
    <property type="match status" value="1"/>
</dbReference>
<dbReference type="PROSITE" id="PS00697">
    <property type="entry name" value="DNA_LIGASE_A1"/>
    <property type="match status" value="1"/>
</dbReference>
<evidence type="ECO:0000256" key="19">
    <source>
        <dbReference type="SAM" id="MobiDB-lite"/>
    </source>
</evidence>
<evidence type="ECO:0000256" key="6">
    <source>
        <dbReference type="ARBA" id="ARBA00022737"/>
    </source>
</evidence>
<keyword evidence="4 17" id="KW-0436">Ligase</keyword>
<dbReference type="InterPro" id="IPR012308">
    <property type="entry name" value="DNA_ligase_ATP-dep_N"/>
</dbReference>
<dbReference type="InterPro" id="IPR036599">
    <property type="entry name" value="DNA_ligase_N_sf"/>
</dbReference>
<dbReference type="GO" id="GO:0043565">
    <property type="term" value="F:sequence-specific DNA binding"/>
    <property type="evidence" value="ECO:0007669"/>
    <property type="project" value="InterPro"/>
</dbReference>
<evidence type="ECO:0000259" key="21">
    <source>
        <dbReference type="PROSITE" id="PS50160"/>
    </source>
</evidence>
<comment type="cofactor">
    <cofactor evidence="1">
        <name>Mg(2+)</name>
        <dbReference type="ChEBI" id="CHEBI:18420"/>
    </cofactor>
</comment>
<evidence type="ECO:0000256" key="17">
    <source>
        <dbReference type="RuleBase" id="RU000617"/>
    </source>
</evidence>
<keyword evidence="13 17" id="KW-0234">DNA repair</keyword>
<feature type="compositionally biased region" description="Basic and acidic residues" evidence="19">
    <location>
        <begin position="1221"/>
        <end position="1231"/>
    </location>
</feature>
<dbReference type="NCBIfam" id="TIGR00574">
    <property type="entry name" value="dnl1"/>
    <property type="match status" value="1"/>
</dbReference>
<evidence type="ECO:0000256" key="5">
    <source>
        <dbReference type="ARBA" id="ARBA00022723"/>
    </source>
</evidence>
<feature type="compositionally biased region" description="Acidic residues" evidence="19">
    <location>
        <begin position="840"/>
        <end position="864"/>
    </location>
</feature>
<dbReference type="InterPro" id="IPR036390">
    <property type="entry name" value="WH_DNA-bd_sf"/>
</dbReference>
<feature type="compositionally biased region" description="Polar residues" evidence="19">
    <location>
        <begin position="1634"/>
        <end position="1649"/>
    </location>
</feature>
<feature type="region of interest" description="Disordered" evidence="19">
    <location>
        <begin position="1"/>
        <end position="34"/>
    </location>
</feature>
<evidence type="ECO:0000256" key="16">
    <source>
        <dbReference type="PROSITE-ProRule" id="PRU00089"/>
    </source>
</evidence>
<dbReference type="CDD" id="cd00059">
    <property type="entry name" value="FH_FOX"/>
    <property type="match status" value="1"/>
</dbReference>
<dbReference type="InterPro" id="IPR012340">
    <property type="entry name" value="NA-bd_OB-fold"/>
</dbReference>
<dbReference type="PANTHER" id="PTHR45997">
    <property type="entry name" value="DNA LIGASE 4"/>
    <property type="match status" value="1"/>
</dbReference>
<evidence type="ECO:0000256" key="9">
    <source>
        <dbReference type="ARBA" id="ARBA00022840"/>
    </source>
</evidence>
<comment type="similarity">
    <text evidence="3 18">Belongs to the ATP-dependent DNA ligase family.</text>
</comment>
<dbReference type="SUPFAM" id="SSF46785">
    <property type="entry name" value="Winged helix' DNA-binding domain"/>
    <property type="match status" value="1"/>
</dbReference>
<feature type="region of interest" description="Disordered" evidence="19">
    <location>
        <begin position="1742"/>
        <end position="1767"/>
    </location>
</feature>
<dbReference type="Gene3D" id="3.30.470.30">
    <property type="entry name" value="DNA ligase/mRNA capping enzyme"/>
    <property type="match status" value="1"/>
</dbReference>
<feature type="compositionally biased region" description="Low complexity" evidence="19">
    <location>
        <begin position="1081"/>
        <end position="1103"/>
    </location>
</feature>
<dbReference type="Gene3D" id="1.10.3260.10">
    <property type="entry name" value="DNA ligase, ATP-dependent, N-terminal domain"/>
    <property type="match status" value="1"/>
</dbReference>
<evidence type="ECO:0000256" key="2">
    <source>
        <dbReference type="ARBA" id="ARBA00004123"/>
    </source>
</evidence>
<keyword evidence="10" id="KW-0460">Magnesium</keyword>
<evidence type="ECO:0000256" key="13">
    <source>
        <dbReference type="ARBA" id="ARBA00023204"/>
    </source>
</evidence>
<dbReference type="InterPro" id="IPR029710">
    <property type="entry name" value="LIG4"/>
</dbReference>
<feature type="compositionally biased region" description="Basic and acidic residues" evidence="19">
    <location>
        <begin position="1461"/>
        <end position="1470"/>
    </location>
</feature>
<feature type="domain" description="ATP-dependent DNA ligase family profile" evidence="21">
    <location>
        <begin position="374"/>
        <end position="508"/>
    </location>
</feature>
<dbReference type="GO" id="GO:0003700">
    <property type="term" value="F:DNA-binding transcription factor activity"/>
    <property type="evidence" value="ECO:0007669"/>
    <property type="project" value="InterPro"/>
</dbReference>
<keyword evidence="12 17" id="KW-0233">DNA recombination</keyword>
<comment type="catalytic activity">
    <reaction evidence="15 17">
        <text>ATP + (deoxyribonucleotide)n-3'-hydroxyl + 5'-phospho-(deoxyribonucleotide)m = (deoxyribonucleotide)n+m + AMP + diphosphate.</text>
        <dbReference type="EC" id="6.5.1.1"/>
    </reaction>
</comment>
<dbReference type="InterPro" id="IPR016059">
    <property type="entry name" value="DNA_ligase_ATP-dep_CS"/>
</dbReference>
<feature type="region of interest" description="Disordered" evidence="19">
    <location>
        <begin position="1589"/>
        <end position="1608"/>
    </location>
</feature>
<dbReference type="Pfam" id="PF00250">
    <property type="entry name" value="Forkhead"/>
    <property type="match status" value="1"/>
</dbReference>
<evidence type="ECO:0000256" key="12">
    <source>
        <dbReference type="ARBA" id="ARBA00023172"/>
    </source>
</evidence>
<dbReference type="Gene3D" id="2.40.50.140">
    <property type="entry name" value="Nucleic acid-binding proteins"/>
    <property type="match status" value="1"/>
</dbReference>
<dbReference type="GO" id="GO:0006310">
    <property type="term" value="P:DNA recombination"/>
    <property type="evidence" value="ECO:0007669"/>
    <property type="project" value="UniProtKB-KW"/>
</dbReference>
<evidence type="ECO:0000259" key="22">
    <source>
        <dbReference type="PROSITE" id="PS50172"/>
    </source>
</evidence>
<keyword evidence="24" id="KW-1185">Reference proteome</keyword>
<dbReference type="SMART" id="SM00339">
    <property type="entry name" value="FH"/>
    <property type="match status" value="1"/>
</dbReference>
<dbReference type="Gene3D" id="1.10.10.10">
    <property type="entry name" value="Winged helix-like DNA-binding domain superfamily/Winged helix DNA-binding domain"/>
    <property type="match status" value="1"/>
</dbReference>
<organism evidence="23 24">
    <name type="scientific">Amanita thiersii Skay4041</name>
    <dbReference type="NCBI Taxonomy" id="703135"/>
    <lineage>
        <taxon>Eukaryota</taxon>
        <taxon>Fungi</taxon>
        <taxon>Dikarya</taxon>
        <taxon>Basidiomycota</taxon>
        <taxon>Agaricomycotina</taxon>
        <taxon>Agaricomycetes</taxon>
        <taxon>Agaricomycetidae</taxon>
        <taxon>Agaricales</taxon>
        <taxon>Pluteineae</taxon>
        <taxon>Amanitaceae</taxon>
        <taxon>Amanita</taxon>
    </lineage>
</organism>
<keyword evidence="9 17" id="KW-0067">ATP-binding</keyword>
<feature type="region of interest" description="Disordered" evidence="19">
    <location>
        <begin position="1077"/>
        <end position="1172"/>
    </location>
</feature>
<evidence type="ECO:0000256" key="7">
    <source>
        <dbReference type="ARBA" id="ARBA00022741"/>
    </source>
</evidence>
<evidence type="ECO:0000256" key="15">
    <source>
        <dbReference type="ARBA" id="ARBA00034003"/>
    </source>
</evidence>
<feature type="compositionally biased region" description="Polar residues" evidence="19">
    <location>
        <begin position="1268"/>
        <end position="1284"/>
    </location>
</feature>
<feature type="DNA-binding region" description="Fork-head" evidence="16">
    <location>
        <begin position="1347"/>
        <end position="1436"/>
    </location>
</feature>
<dbReference type="InterPro" id="IPR001766">
    <property type="entry name" value="Fork_head_dom"/>
</dbReference>
<dbReference type="Pfam" id="PF01068">
    <property type="entry name" value="DNA_ligase_A_M"/>
    <property type="match status" value="1"/>
</dbReference>
<dbReference type="Proteomes" id="UP000242287">
    <property type="component" value="Unassembled WGS sequence"/>
</dbReference>
<dbReference type="GO" id="GO:0046872">
    <property type="term" value="F:metal ion binding"/>
    <property type="evidence" value="ECO:0007669"/>
    <property type="project" value="UniProtKB-KW"/>
</dbReference>